<dbReference type="InterPro" id="IPR035500">
    <property type="entry name" value="NHR-like_dom_sf"/>
</dbReference>
<dbReference type="InterPro" id="IPR003079">
    <property type="entry name" value="ROR_rcpt"/>
</dbReference>
<dbReference type="PRINTS" id="PR00398">
    <property type="entry name" value="STRDHORMONER"/>
</dbReference>
<dbReference type="InterPro" id="IPR001723">
    <property type="entry name" value="Nuclear_hrmn_rcpt"/>
</dbReference>
<dbReference type="Pfam" id="PF00104">
    <property type="entry name" value="Hormone_recep"/>
    <property type="match status" value="1"/>
</dbReference>
<gene>
    <name evidence="11" type="ORF">CHARACLAT_029231</name>
</gene>
<feature type="domain" description="NR LBD" evidence="10">
    <location>
        <begin position="22"/>
        <end position="260"/>
    </location>
</feature>
<feature type="non-terminal residue" evidence="11">
    <location>
        <position position="1"/>
    </location>
</feature>
<comment type="subcellular location">
    <subcellularLocation>
        <location evidence="1">Nucleus</location>
    </subcellularLocation>
</comment>
<keyword evidence="7" id="KW-0804">Transcription</keyword>
<comment type="caution">
    <text evidence="11">The sequence shown here is derived from an EMBL/GenBank/DDBJ whole genome shotgun (WGS) entry which is preliminary data.</text>
</comment>
<dbReference type="PROSITE" id="PS51843">
    <property type="entry name" value="NR_LBD"/>
    <property type="match status" value="1"/>
</dbReference>
<evidence type="ECO:0000256" key="9">
    <source>
        <dbReference type="ARBA" id="ARBA00023242"/>
    </source>
</evidence>
<evidence type="ECO:0000256" key="4">
    <source>
        <dbReference type="ARBA" id="ARBA00022833"/>
    </source>
</evidence>
<dbReference type="PRINTS" id="PR01293">
    <property type="entry name" value="RORNUCRECPTR"/>
</dbReference>
<keyword evidence="8" id="KW-0675">Receptor</keyword>
<evidence type="ECO:0000256" key="8">
    <source>
        <dbReference type="ARBA" id="ARBA00023170"/>
    </source>
</evidence>
<dbReference type="PANTHER" id="PTHR45805:SF3">
    <property type="entry name" value="NUCLEAR RECEPTOR ROR-ALPHA"/>
    <property type="match status" value="1"/>
</dbReference>
<organism evidence="11 12">
    <name type="scientific">Characodon lateralis</name>
    <dbReference type="NCBI Taxonomy" id="208331"/>
    <lineage>
        <taxon>Eukaryota</taxon>
        <taxon>Metazoa</taxon>
        <taxon>Chordata</taxon>
        <taxon>Craniata</taxon>
        <taxon>Vertebrata</taxon>
        <taxon>Euteleostomi</taxon>
        <taxon>Actinopterygii</taxon>
        <taxon>Neopterygii</taxon>
        <taxon>Teleostei</taxon>
        <taxon>Neoteleostei</taxon>
        <taxon>Acanthomorphata</taxon>
        <taxon>Ovalentaria</taxon>
        <taxon>Atherinomorphae</taxon>
        <taxon>Cyprinodontiformes</taxon>
        <taxon>Goodeidae</taxon>
        <taxon>Characodon</taxon>
    </lineage>
</organism>
<evidence type="ECO:0000259" key="10">
    <source>
        <dbReference type="PROSITE" id="PS51843"/>
    </source>
</evidence>
<dbReference type="SMART" id="SM00430">
    <property type="entry name" value="HOLI"/>
    <property type="match status" value="1"/>
</dbReference>
<keyword evidence="9" id="KW-0539">Nucleus</keyword>
<dbReference type="PANTHER" id="PTHR45805">
    <property type="entry name" value="NUCLEAR HORMONE RECEPTOR HR3-RELATED"/>
    <property type="match status" value="1"/>
</dbReference>
<evidence type="ECO:0000256" key="5">
    <source>
        <dbReference type="ARBA" id="ARBA00023015"/>
    </source>
</evidence>
<keyword evidence="6" id="KW-0238">DNA-binding</keyword>
<dbReference type="Proteomes" id="UP001352852">
    <property type="component" value="Unassembled WGS sequence"/>
</dbReference>
<dbReference type="Gene3D" id="1.10.565.10">
    <property type="entry name" value="Retinoid X Receptor"/>
    <property type="match status" value="1"/>
</dbReference>
<proteinExistence type="predicted"/>
<dbReference type="EMBL" id="JAHUTJ010053262">
    <property type="protein sequence ID" value="MED6285425.1"/>
    <property type="molecule type" value="Genomic_DNA"/>
</dbReference>
<dbReference type="CDD" id="cd06939">
    <property type="entry name" value="NR_LBD_ROR_like"/>
    <property type="match status" value="1"/>
</dbReference>
<reference evidence="11 12" key="1">
    <citation type="submission" date="2021-06" db="EMBL/GenBank/DDBJ databases">
        <authorList>
            <person name="Palmer J.M."/>
        </authorList>
    </citation>
    <scope>NUCLEOTIDE SEQUENCE [LARGE SCALE GENOMIC DNA]</scope>
    <source>
        <strain evidence="11 12">CL_MEX2019</strain>
        <tissue evidence="11">Muscle</tissue>
    </source>
</reference>
<protein>
    <recommendedName>
        <fullName evidence="10">NR LBD domain-containing protein</fullName>
    </recommendedName>
</protein>
<dbReference type="SUPFAM" id="SSF48508">
    <property type="entry name" value="Nuclear receptor ligand-binding domain"/>
    <property type="match status" value="1"/>
</dbReference>
<keyword evidence="5" id="KW-0805">Transcription regulation</keyword>
<accession>A0ABU7EE07</accession>
<evidence type="ECO:0000256" key="2">
    <source>
        <dbReference type="ARBA" id="ARBA00022723"/>
    </source>
</evidence>
<keyword evidence="12" id="KW-1185">Reference proteome</keyword>
<keyword evidence="2" id="KW-0479">Metal-binding</keyword>
<keyword evidence="3" id="KW-0863">Zinc-finger</keyword>
<evidence type="ECO:0000313" key="11">
    <source>
        <dbReference type="EMBL" id="MED6285425.1"/>
    </source>
</evidence>
<evidence type="ECO:0000256" key="1">
    <source>
        <dbReference type="ARBA" id="ARBA00004123"/>
    </source>
</evidence>
<evidence type="ECO:0000313" key="12">
    <source>
        <dbReference type="Proteomes" id="UP001352852"/>
    </source>
</evidence>
<dbReference type="InterPro" id="IPR000536">
    <property type="entry name" value="Nucl_hrmn_rcpt_lig-bd"/>
</dbReference>
<keyword evidence="4" id="KW-0862">Zinc</keyword>
<evidence type="ECO:0000256" key="7">
    <source>
        <dbReference type="ARBA" id="ARBA00023163"/>
    </source>
</evidence>
<name>A0ABU7EE07_9TELE</name>
<sequence>IHNHNNALVRPGGLILNRARFVSDHLAQIISKSHLETCQYLREELQEMSWQSLLQEEVEKYQNKPQEVMWQLCAVKITDAIQYVVEFAKRIDGFMDLCQNDQIVLLKAGSLEVIFVRMCRIFDSQNNSVYFDGKFASPDAFKSLGCDDLITSVFDFAKSMCSLHLTEEEIALFSALVLFSADRSWLREKLQVERLQQKTESALQHVLQKNHRDDGVLDKLRCKVLLLRSLCSLHSEKLSAFRTVYPDTVRKLFPPLYKELFAADLDGTLHTSNTPDM</sequence>
<evidence type="ECO:0000256" key="6">
    <source>
        <dbReference type="ARBA" id="ARBA00023125"/>
    </source>
</evidence>
<evidence type="ECO:0000256" key="3">
    <source>
        <dbReference type="ARBA" id="ARBA00022771"/>
    </source>
</evidence>